<reference evidence="2 3" key="1">
    <citation type="journal article" date="2016" name="Sci. Rep.">
        <title>The genome sequence of the outbreeding globe artichoke constructed de novo incorporating a phase-aware low-pass sequencing strategy of F1 progeny.</title>
        <authorList>
            <person name="Scaglione D."/>
            <person name="Reyes-Chin-Wo S."/>
            <person name="Acquadro A."/>
            <person name="Froenicke L."/>
            <person name="Portis E."/>
            <person name="Beitel C."/>
            <person name="Tirone M."/>
            <person name="Mauro R."/>
            <person name="Lo Monaco A."/>
            <person name="Mauromicale G."/>
            <person name="Faccioli P."/>
            <person name="Cattivelli L."/>
            <person name="Rieseberg L."/>
            <person name="Michelmore R."/>
            <person name="Lanteri S."/>
        </authorList>
    </citation>
    <scope>NUCLEOTIDE SEQUENCE [LARGE SCALE GENOMIC DNA]</scope>
    <source>
        <strain evidence="2">2C</strain>
    </source>
</reference>
<evidence type="ECO:0000313" key="3">
    <source>
        <dbReference type="Proteomes" id="UP000243975"/>
    </source>
</evidence>
<protein>
    <submittedName>
        <fullName evidence="2">Uncharacterized protein</fullName>
    </submittedName>
</protein>
<dbReference type="Proteomes" id="UP000243975">
    <property type="component" value="Unassembled WGS sequence"/>
</dbReference>
<dbReference type="Gramene" id="KVH95234">
    <property type="protein sequence ID" value="KVH95234"/>
    <property type="gene ID" value="Ccrd_002702"/>
</dbReference>
<evidence type="ECO:0000256" key="1">
    <source>
        <dbReference type="SAM" id="MobiDB-lite"/>
    </source>
</evidence>
<feature type="region of interest" description="Disordered" evidence="1">
    <location>
        <begin position="1"/>
        <end position="61"/>
    </location>
</feature>
<dbReference type="AlphaFoldDB" id="A0A103XR11"/>
<feature type="compositionally biased region" description="Basic and acidic residues" evidence="1">
    <location>
        <begin position="22"/>
        <end position="61"/>
    </location>
</feature>
<dbReference type="EMBL" id="LEKV01004395">
    <property type="protein sequence ID" value="KVH95234.1"/>
    <property type="molecule type" value="Genomic_DNA"/>
</dbReference>
<accession>A0A103XR11</accession>
<organism evidence="2 3">
    <name type="scientific">Cynara cardunculus var. scolymus</name>
    <name type="common">Globe artichoke</name>
    <name type="synonym">Cynara scolymus</name>
    <dbReference type="NCBI Taxonomy" id="59895"/>
    <lineage>
        <taxon>Eukaryota</taxon>
        <taxon>Viridiplantae</taxon>
        <taxon>Streptophyta</taxon>
        <taxon>Embryophyta</taxon>
        <taxon>Tracheophyta</taxon>
        <taxon>Spermatophyta</taxon>
        <taxon>Magnoliopsida</taxon>
        <taxon>eudicotyledons</taxon>
        <taxon>Gunneridae</taxon>
        <taxon>Pentapetalae</taxon>
        <taxon>asterids</taxon>
        <taxon>campanulids</taxon>
        <taxon>Asterales</taxon>
        <taxon>Asteraceae</taxon>
        <taxon>Carduoideae</taxon>
        <taxon>Cardueae</taxon>
        <taxon>Carduinae</taxon>
        <taxon>Cynara</taxon>
    </lineage>
</organism>
<dbReference type="Pfam" id="PF21737">
    <property type="entry name" value="DUF6865"/>
    <property type="match status" value="1"/>
</dbReference>
<proteinExistence type="predicted"/>
<sequence length="212" mass="24191">MGESESVPVADDDDEEVEEEERDNHGGNDTRRLLGEDDSLMKKVVEEEERDNHGGNDTRRLLGEDDSLMKKLHEMNRNSEVASDSIKRSRWFDFVHPSNAVYVWPFRSLTCFTHETILKITIQHYMDNRPQSEEALVERAREYLIAISDCVPESNSCLIEPEIPKGENNIAFENKVEKVVDELRSKLISIASHVPSMDCADNKNNGNDNGEV</sequence>
<evidence type="ECO:0000313" key="2">
    <source>
        <dbReference type="EMBL" id="KVH95234.1"/>
    </source>
</evidence>
<keyword evidence="3" id="KW-1185">Reference proteome</keyword>
<name>A0A103XR11_CYNCS</name>
<dbReference type="InterPro" id="IPR049198">
    <property type="entry name" value="DUF6865"/>
</dbReference>
<gene>
    <name evidence="2" type="ORF">Ccrd_002702</name>
</gene>
<feature type="compositionally biased region" description="Acidic residues" evidence="1">
    <location>
        <begin position="10"/>
        <end position="21"/>
    </location>
</feature>
<comment type="caution">
    <text evidence="2">The sequence shown here is derived from an EMBL/GenBank/DDBJ whole genome shotgun (WGS) entry which is preliminary data.</text>
</comment>